<dbReference type="AlphaFoldDB" id="A0A146JYX1"/>
<name>A0A146JYX1_9EUKA</name>
<feature type="non-terminal residue" evidence="2">
    <location>
        <position position="1"/>
    </location>
</feature>
<accession>A0A146JYX1</accession>
<organism evidence="2">
    <name type="scientific">Trepomonas sp. PC1</name>
    <dbReference type="NCBI Taxonomy" id="1076344"/>
    <lineage>
        <taxon>Eukaryota</taxon>
        <taxon>Metamonada</taxon>
        <taxon>Diplomonadida</taxon>
        <taxon>Hexamitidae</taxon>
        <taxon>Hexamitinae</taxon>
        <taxon>Trepomonas</taxon>
    </lineage>
</organism>
<dbReference type="EMBL" id="GDID01006869">
    <property type="protein sequence ID" value="JAP89737.1"/>
    <property type="molecule type" value="Transcribed_RNA"/>
</dbReference>
<sequence length="467" mass="54045">QLEEEIISQAKKSEGVEMQSENQSQIETPQKKKRRKVQMSDQSLFKEADELTVSLPEEIIQRPDTEIVIPVAVEKKKRRKVQTIQQDLFVADEKLQKELQPEDIIYSNVDVSIPKMKDCVLTKKIIDQDFQQQSQDDVEKADSLRQIVQNPTHITESNKKPIIKHPLPFELLTPIQFQFQLHKTVEVQQYSTITAKAEYFTEQKIKSMGSVKADLSLKQFQPFNISQTLAAPFQSFKTEGVIEAQCGICSKKVQHVQMMQNSTESSNDIVNLRRNIYCRYSSGCYCHKCGKGGFNELILTKFEPRIIAGIYLIEYYSDIRTPYLNNIEIAKRMSTLGQMITEWDRSRSYLKAVCERFKCEICQKIIRNSEYVQTNKHLLQQPNFALSDVFKMIQKQNPLQTVVNQVKQHIHNCIGCQQIQKLCCGCFNIIKEDIENRSKVFICQKCDQYAHAKCCKVGVCKTCQKKK</sequence>
<proteinExistence type="predicted"/>
<feature type="compositionally biased region" description="Polar residues" evidence="1">
    <location>
        <begin position="19"/>
        <end position="28"/>
    </location>
</feature>
<reference evidence="2" key="1">
    <citation type="submission" date="2015-07" db="EMBL/GenBank/DDBJ databases">
        <title>Adaptation to a free-living lifestyle via gene acquisitions in the diplomonad Trepomonas sp. PC1.</title>
        <authorList>
            <person name="Xu F."/>
            <person name="Jerlstrom-Hultqvist J."/>
            <person name="Kolisko M."/>
            <person name="Simpson A.G.B."/>
            <person name="Roger A.J."/>
            <person name="Svard S.G."/>
            <person name="Andersson J.O."/>
        </authorList>
    </citation>
    <scope>NUCLEOTIDE SEQUENCE</scope>
    <source>
        <strain evidence="2">PC1</strain>
    </source>
</reference>
<evidence type="ECO:0000313" key="2">
    <source>
        <dbReference type="EMBL" id="JAP89737.1"/>
    </source>
</evidence>
<protein>
    <recommendedName>
        <fullName evidence="3">Rubicon Homology domain-containing protein</fullName>
    </recommendedName>
</protein>
<evidence type="ECO:0000256" key="1">
    <source>
        <dbReference type="SAM" id="MobiDB-lite"/>
    </source>
</evidence>
<feature type="region of interest" description="Disordered" evidence="1">
    <location>
        <begin position="1"/>
        <end position="40"/>
    </location>
</feature>
<gene>
    <name evidence="2" type="ORF">TPC1_30768</name>
</gene>
<evidence type="ECO:0008006" key="3">
    <source>
        <dbReference type="Google" id="ProtNLM"/>
    </source>
</evidence>